<organism evidence="1 2">
    <name type="scientific">Methanosarcina spelaei</name>
    <dbReference type="NCBI Taxonomy" id="1036679"/>
    <lineage>
        <taxon>Archaea</taxon>
        <taxon>Methanobacteriati</taxon>
        <taxon>Methanobacteriota</taxon>
        <taxon>Stenosarchaea group</taxon>
        <taxon>Methanomicrobia</taxon>
        <taxon>Methanosarcinales</taxon>
        <taxon>Methanosarcinaceae</taxon>
        <taxon>Methanosarcina</taxon>
    </lineage>
</organism>
<dbReference type="OrthoDB" id="372976at2157"/>
<dbReference type="Proteomes" id="UP000218164">
    <property type="component" value="Unassembled WGS sequence"/>
</dbReference>
<dbReference type="EMBL" id="LMVP01000046">
    <property type="protein sequence ID" value="PAV13891.1"/>
    <property type="molecule type" value="Genomic_DNA"/>
</dbReference>
<proteinExistence type="predicted"/>
<evidence type="ECO:0000313" key="1">
    <source>
        <dbReference type="EMBL" id="PAV13891.1"/>
    </source>
</evidence>
<evidence type="ECO:0000313" key="2">
    <source>
        <dbReference type="Proteomes" id="UP000218164"/>
    </source>
</evidence>
<dbReference type="AlphaFoldDB" id="A0A2A2HWL2"/>
<comment type="caution">
    <text evidence="1">The sequence shown here is derived from an EMBL/GenBank/DDBJ whole genome shotgun (WGS) entry which is preliminary data.</text>
</comment>
<dbReference type="RefSeq" id="WP_095643324.1">
    <property type="nucleotide sequence ID" value="NZ_LMVP01000046.1"/>
</dbReference>
<accession>A0A2A2HWL2</accession>
<protein>
    <submittedName>
        <fullName evidence="1">Uncharacterized protein</fullName>
    </submittedName>
</protein>
<gene>
    <name evidence="1" type="ORF">ASJ81_03175</name>
</gene>
<name>A0A2A2HWL2_9EURY</name>
<sequence>MDNNCSGLNLQIKTTVRQIKPRKTEREAILKSEIGKAYDQGVLELNKEESVYEISNKKNRP</sequence>
<keyword evidence="2" id="KW-1185">Reference proteome</keyword>
<reference evidence="1 2" key="1">
    <citation type="journal article" date="2017" name="BMC Genomics">
        <title>Genomic analysis of methanogenic archaea reveals a shift towards energy conservation.</title>
        <authorList>
            <person name="Gilmore S.P."/>
            <person name="Henske J.K."/>
            <person name="Sexton J.A."/>
            <person name="Solomon K.V."/>
            <person name="Seppala S."/>
            <person name="Yoo J.I."/>
            <person name="Huyett L.M."/>
            <person name="Pressman A."/>
            <person name="Cogan J.Z."/>
            <person name="Kivenson V."/>
            <person name="Peng X."/>
            <person name="Tan Y."/>
            <person name="Valentine D.L."/>
            <person name="O'Malley M.A."/>
        </authorList>
    </citation>
    <scope>NUCLEOTIDE SEQUENCE [LARGE SCALE GENOMIC DNA]</scope>
    <source>
        <strain evidence="1 2">MC-15</strain>
    </source>
</reference>